<reference evidence="2" key="1">
    <citation type="submission" date="2018-02" db="EMBL/GenBank/DDBJ databases">
        <title>Rhizophora mucronata_Transcriptome.</title>
        <authorList>
            <person name="Meera S.P."/>
            <person name="Sreeshan A."/>
            <person name="Augustine A."/>
        </authorList>
    </citation>
    <scope>NUCLEOTIDE SEQUENCE</scope>
    <source>
        <tissue evidence="2">Leaf</tissue>
    </source>
</reference>
<proteinExistence type="predicted"/>
<feature type="transmembrane region" description="Helical" evidence="1">
    <location>
        <begin position="7"/>
        <end position="29"/>
    </location>
</feature>
<accession>A0A2P2QT44</accession>
<sequence length="46" mass="5516">MNFMDCILLVLITFFLIFFSIFWTISFTFLPVGDLLMAKCIHYLLY</sequence>
<protein>
    <submittedName>
        <fullName evidence="2">Uncharacterized protein</fullName>
    </submittedName>
</protein>
<keyword evidence="1" id="KW-0812">Transmembrane</keyword>
<dbReference type="EMBL" id="GGEC01089560">
    <property type="protein sequence ID" value="MBX70044.1"/>
    <property type="molecule type" value="Transcribed_RNA"/>
</dbReference>
<evidence type="ECO:0000313" key="2">
    <source>
        <dbReference type="EMBL" id="MBX70044.1"/>
    </source>
</evidence>
<keyword evidence="1" id="KW-1133">Transmembrane helix</keyword>
<organism evidence="2">
    <name type="scientific">Rhizophora mucronata</name>
    <name type="common">Asiatic mangrove</name>
    <dbReference type="NCBI Taxonomy" id="61149"/>
    <lineage>
        <taxon>Eukaryota</taxon>
        <taxon>Viridiplantae</taxon>
        <taxon>Streptophyta</taxon>
        <taxon>Embryophyta</taxon>
        <taxon>Tracheophyta</taxon>
        <taxon>Spermatophyta</taxon>
        <taxon>Magnoliopsida</taxon>
        <taxon>eudicotyledons</taxon>
        <taxon>Gunneridae</taxon>
        <taxon>Pentapetalae</taxon>
        <taxon>rosids</taxon>
        <taxon>fabids</taxon>
        <taxon>Malpighiales</taxon>
        <taxon>Rhizophoraceae</taxon>
        <taxon>Rhizophora</taxon>
    </lineage>
</organism>
<dbReference type="AlphaFoldDB" id="A0A2P2QT44"/>
<evidence type="ECO:0000256" key="1">
    <source>
        <dbReference type="SAM" id="Phobius"/>
    </source>
</evidence>
<keyword evidence="1" id="KW-0472">Membrane</keyword>
<name>A0A2P2QT44_RHIMU</name>